<dbReference type="Pfam" id="PF07508">
    <property type="entry name" value="Recombinase"/>
    <property type="match status" value="1"/>
</dbReference>
<dbReference type="SUPFAM" id="SSF53041">
    <property type="entry name" value="Resolvase-like"/>
    <property type="match status" value="1"/>
</dbReference>
<evidence type="ECO:0000259" key="2">
    <source>
        <dbReference type="PROSITE" id="PS51737"/>
    </source>
</evidence>
<dbReference type="PANTHER" id="PTHR30461:SF23">
    <property type="entry name" value="DNA RECOMBINASE-RELATED"/>
    <property type="match status" value="1"/>
</dbReference>
<dbReference type="GO" id="GO:0000150">
    <property type="term" value="F:DNA strand exchange activity"/>
    <property type="evidence" value="ECO:0007669"/>
    <property type="project" value="InterPro"/>
</dbReference>
<dbReference type="AlphaFoldDB" id="A0A449D9C6"/>
<dbReference type="InterPro" id="IPR006119">
    <property type="entry name" value="Resolv_N"/>
</dbReference>
<dbReference type="InterPro" id="IPR050639">
    <property type="entry name" value="SSR_resolvase"/>
</dbReference>
<organism evidence="3 4">
    <name type="scientific">Brevibacterium casei</name>
    <dbReference type="NCBI Taxonomy" id="33889"/>
    <lineage>
        <taxon>Bacteria</taxon>
        <taxon>Bacillati</taxon>
        <taxon>Actinomycetota</taxon>
        <taxon>Actinomycetes</taxon>
        <taxon>Micrococcales</taxon>
        <taxon>Brevibacteriaceae</taxon>
        <taxon>Brevibacterium</taxon>
    </lineage>
</organism>
<dbReference type="PROSITE" id="PS51737">
    <property type="entry name" value="RECOMBINASE_DNA_BIND"/>
    <property type="match status" value="1"/>
</dbReference>
<feature type="coiled-coil region" evidence="1">
    <location>
        <begin position="379"/>
        <end position="406"/>
    </location>
</feature>
<dbReference type="InterPro" id="IPR011109">
    <property type="entry name" value="DNA_bind_recombinase_dom"/>
</dbReference>
<dbReference type="GO" id="GO:0003677">
    <property type="term" value="F:DNA binding"/>
    <property type="evidence" value="ECO:0007669"/>
    <property type="project" value="InterPro"/>
</dbReference>
<reference evidence="3 4" key="1">
    <citation type="submission" date="2019-02" db="EMBL/GenBank/DDBJ databases">
        <authorList>
            <consortium name="Pathogen Informatics"/>
        </authorList>
    </citation>
    <scope>NUCLEOTIDE SEQUENCE [LARGE SCALE GENOMIC DNA]</scope>
    <source>
        <strain evidence="3 4">3012STDY7078520</strain>
    </source>
</reference>
<dbReference type="InterPro" id="IPR038109">
    <property type="entry name" value="DNA_bind_recomb_sf"/>
</dbReference>
<proteinExistence type="predicted"/>
<sequence>METQSLAQPSASTVRALIYTRASMDRHYLMRSTDDQETDCRTWCDQEKWSVAKVITDANRSASRWRTREREGFEEALRLIASKEYDAFVTWEPSRAGRELLAYVQLRAACQEAGVLYLTKGRVYDFSRHDDAFMMGLEFLSAEKDAAVIRDRQLRTVRLNAQKGRPHGRLPYGYRRVYDEKTRALIRQEIDPEKAAIIVAAVDEILDGGAINQIVTRLNRAGVPTPMKATSEHSRGWTTATIRQIIKSPTIAGLRMYQGEVIGEADWPAIIPVKKWEKVNHLLDDRARRTRFVPDDNPSHPRWLLTFVARCGYCQHPLVRIHASKVRARTGLRSDNYACGRPGCRKISIDMRNTDAYVTGALLGWLSKPESLAVIVGPEEDWSERVREAEEQVAALRGRLDEAANEYAEGRISMSMLTSIERRLMPEIERAAKAAVPPVADKRLLSFMQESDLEAAWEALELVEKRRLLKMLLDIRVEKATQVGPFFNPDRIKITPRFSVPETYQWKRPESS</sequence>
<dbReference type="Proteomes" id="UP000386281">
    <property type="component" value="Unassembled WGS sequence"/>
</dbReference>
<dbReference type="EMBL" id="CAACXN010000015">
    <property type="protein sequence ID" value="VEW14168.1"/>
    <property type="molecule type" value="Genomic_DNA"/>
</dbReference>
<dbReference type="Pfam" id="PF00239">
    <property type="entry name" value="Resolvase"/>
    <property type="match status" value="1"/>
</dbReference>
<feature type="domain" description="Recombinase" evidence="2">
    <location>
        <begin position="171"/>
        <end position="289"/>
    </location>
</feature>
<dbReference type="PANTHER" id="PTHR30461">
    <property type="entry name" value="DNA-INVERTASE FROM LAMBDOID PROPHAGE"/>
    <property type="match status" value="1"/>
</dbReference>
<gene>
    <name evidence="3" type="ORF">NCTC12391_02327</name>
</gene>
<accession>A0A449D9C6</accession>
<evidence type="ECO:0000313" key="3">
    <source>
        <dbReference type="EMBL" id="VEW14168.1"/>
    </source>
</evidence>
<name>A0A449D9C6_9MICO</name>
<dbReference type="Gene3D" id="3.90.1750.20">
    <property type="entry name" value="Putative Large Serine Recombinase, Chain B, Domain 2"/>
    <property type="match status" value="1"/>
</dbReference>
<protein>
    <submittedName>
        <fullName evidence="3">Resolvase, N terminal domain</fullName>
    </submittedName>
</protein>
<dbReference type="Gene3D" id="3.40.50.1390">
    <property type="entry name" value="Resolvase, N-terminal catalytic domain"/>
    <property type="match status" value="1"/>
</dbReference>
<dbReference type="RefSeq" id="WP_223289939.1">
    <property type="nucleotide sequence ID" value="NZ_CAACXN010000015.1"/>
</dbReference>
<dbReference type="CDD" id="cd00338">
    <property type="entry name" value="Ser_Recombinase"/>
    <property type="match status" value="1"/>
</dbReference>
<evidence type="ECO:0000256" key="1">
    <source>
        <dbReference type="SAM" id="Coils"/>
    </source>
</evidence>
<dbReference type="InterPro" id="IPR036162">
    <property type="entry name" value="Resolvase-like_N_sf"/>
</dbReference>
<evidence type="ECO:0000313" key="4">
    <source>
        <dbReference type="Proteomes" id="UP000386281"/>
    </source>
</evidence>
<keyword evidence="1" id="KW-0175">Coiled coil</keyword>
<dbReference type="SMART" id="SM00857">
    <property type="entry name" value="Resolvase"/>
    <property type="match status" value="1"/>
</dbReference>